<keyword evidence="3" id="KW-1185">Reference proteome</keyword>
<keyword evidence="2" id="KW-0378">Hydrolase</keyword>
<accession>B9M810</accession>
<dbReference type="Pfam" id="PF00128">
    <property type="entry name" value="Alpha-amylase"/>
    <property type="match status" value="1"/>
</dbReference>
<dbReference type="InterPro" id="IPR017853">
    <property type="entry name" value="GH"/>
</dbReference>
<proteinExistence type="predicted"/>
<organism evidence="2 3">
    <name type="scientific">Geotalea daltonii (strain DSM 22248 / JCM 15807 / FRC-32)</name>
    <name type="common">Geobacter daltonii</name>
    <dbReference type="NCBI Taxonomy" id="316067"/>
    <lineage>
        <taxon>Bacteria</taxon>
        <taxon>Pseudomonadati</taxon>
        <taxon>Thermodesulfobacteriota</taxon>
        <taxon>Desulfuromonadia</taxon>
        <taxon>Geobacterales</taxon>
        <taxon>Geobacteraceae</taxon>
        <taxon>Geotalea</taxon>
    </lineage>
</organism>
<evidence type="ECO:0000259" key="1">
    <source>
        <dbReference type="SMART" id="SM00642"/>
    </source>
</evidence>
<dbReference type="PANTHER" id="PTHR47786:SF2">
    <property type="entry name" value="GLYCOSYL HYDROLASE FAMILY 13 CATALYTIC DOMAIN-CONTAINING PROTEIN"/>
    <property type="match status" value="1"/>
</dbReference>
<dbReference type="GO" id="GO:0016787">
    <property type="term" value="F:hydrolase activity"/>
    <property type="evidence" value="ECO:0007669"/>
    <property type="project" value="UniProtKB-KW"/>
</dbReference>
<dbReference type="STRING" id="316067.Geob_1919"/>
<name>B9M810_GEODF</name>
<evidence type="ECO:0000313" key="3">
    <source>
        <dbReference type="Proteomes" id="UP000007721"/>
    </source>
</evidence>
<dbReference type="KEGG" id="geo:Geob_1919"/>
<dbReference type="GO" id="GO:0005975">
    <property type="term" value="P:carbohydrate metabolic process"/>
    <property type="evidence" value="ECO:0007669"/>
    <property type="project" value="InterPro"/>
</dbReference>
<sequence length="1160" mass="133160">MSVNNKNGVYFPFGIQIQKKMWELLDLEKVAEEVRSRKQPDIIFIRQLANRLNKQPERREQPVPAGLLNLYAMLEKIYRYVFELYAREQFPAVLDEVLRDSGYPADSPQMRSVLTRFAEHFPGASILEKKEDAARFVAADENGERRGLLLKELLLLRLSGENRALDQFSALFHAPDLKASDEHQGLETAADEGLADAPPMEPFGVPLPHLLRAPMLASPFSLPGQIDYIRANWRSILPPDLLAELLTAMDIVKEEEREFWGGPGRPQVLEFLKGKRLGKEGYDYPEYDRFSPDAEWMANVVMLAKMVYVWLDQLSKQYKRPVHRLDQVPDEELDMLSRWGFTGLWLIGLWERSPASQRIKQISGNPDAFSSAYSLYDYVIANDLGGDEALANLKERCRQRGIRLASDMVPNHTGIYSRWTVEHPDWFVQLDYPPYPAYSFNGPDLSFSSEVSLNIEDGYWTKTDAAVVFKHYDHRDGRTRYIYHGNDGTSTPWNDTAQLNYLLPQVREAVIQTILHVARQFPIIRFDAAMTLAKKHYQRLWYPQPGHGSGVPSRSEHGMSREEFDAAFPVEFWREVVDRVAAEAPGTLLLAEAFWLMEGYFVRTLGMHRVYNSAFMNMLKMEENAKYRQTIKNVLEYDHRILPRFVNFMNNPDEKTAVEQFGKEGKYYGACVLLVTMPGLPMIGHGQIEGFREKYGMEYRHAHWDEQVDEHMVRMHEEKIFPLMGKRWLFSGSENFVLYDFFAGGQVNEDVFAYSNLKGCERGIILYHNKFAETAGWIRTSTAIGVKGANGETVLVQKSLGDALCFNGDGRCYYIFSDYASGLEYIRSGRELSDSGLFVELKAFEYHAFLDFREIWDDEYGTWGQLCHSLNGSPAPSMDEEVKQVRYKGLNNRLRELLALQAVDQEETEKPVAEQFRNRLTAFLVALAEHTGDVGKWERLVAALARQHALFSRLTTHKTGDVPIDEPLLQFGEVMGTRIGRLICYSYICLHAAGRLVDEKAYPHASAEFFSRFGLYRPLEESFHAISEEVWQRFPGMDPATAGSLIRVMTEHQLLLSTAVEKDRERDFTVLLEETQARAFLLVNRSNDHEWFNRERFEMLLTWLGVAALFDTEKEFDADELMAMAKALQKEITEITGKAQEAGFEVKEFLALVKPAEVEE</sequence>
<feature type="domain" description="Glycosyl hydrolase family 13 catalytic" evidence="1">
    <location>
        <begin position="306"/>
        <end position="711"/>
    </location>
</feature>
<dbReference type="CAZy" id="GH13">
    <property type="family name" value="Glycoside Hydrolase Family 13"/>
</dbReference>
<dbReference type="Proteomes" id="UP000007721">
    <property type="component" value="Chromosome"/>
</dbReference>
<dbReference type="OrthoDB" id="9808590at2"/>
<reference evidence="2 3" key="1">
    <citation type="submission" date="2009-01" db="EMBL/GenBank/DDBJ databases">
        <title>Complete sequence of Geobacter sp. FRC-32.</title>
        <authorList>
            <consortium name="US DOE Joint Genome Institute"/>
            <person name="Lucas S."/>
            <person name="Copeland A."/>
            <person name="Lapidus A."/>
            <person name="Glavina del Rio T."/>
            <person name="Dalin E."/>
            <person name="Tice H."/>
            <person name="Bruce D."/>
            <person name="Goodwin L."/>
            <person name="Pitluck S."/>
            <person name="Saunders E."/>
            <person name="Brettin T."/>
            <person name="Detter J.C."/>
            <person name="Han C."/>
            <person name="Larimer F."/>
            <person name="Land M."/>
            <person name="Hauser L."/>
            <person name="Kyrpides N."/>
            <person name="Ovchinnikova G."/>
            <person name="Kostka J."/>
            <person name="Richardson P."/>
        </authorList>
    </citation>
    <scope>NUCLEOTIDE SEQUENCE [LARGE SCALE GENOMIC DNA]</scope>
    <source>
        <strain evidence="3">DSM 22248 / JCM 15807 / FRC-32</strain>
    </source>
</reference>
<dbReference type="RefSeq" id="WP_012647005.1">
    <property type="nucleotide sequence ID" value="NC_011979.1"/>
</dbReference>
<dbReference type="HOGENOM" id="CLU_005647_0_0_7"/>
<dbReference type="AlphaFoldDB" id="B9M810"/>
<dbReference type="SUPFAM" id="SSF51445">
    <property type="entry name" value="(Trans)glycosidases"/>
    <property type="match status" value="1"/>
</dbReference>
<dbReference type="SMART" id="SM00642">
    <property type="entry name" value="Aamy"/>
    <property type="match status" value="1"/>
</dbReference>
<dbReference type="Gene3D" id="3.20.20.80">
    <property type="entry name" value="Glycosidases"/>
    <property type="match status" value="1"/>
</dbReference>
<dbReference type="EMBL" id="CP001390">
    <property type="protein sequence ID" value="ACM20276.1"/>
    <property type="molecule type" value="Genomic_DNA"/>
</dbReference>
<dbReference type="PANTHER" id="PTHR47786">
    <property type="entry name" value="ALPHA-1,4-GLUCAN:MALTOSE-1-PHOSPHATE MALTOSYLTRANSFERASE"/>
    <property type="match status" value="1"/>
</dbReference>
<dbReference type="InterPro" id="IPR006047">
    <property type="entry name" value="GH13_cat_dom"/>
</dbReference>
<evidence type="ECO:0000313" key="2">
    <source>
        <dbReference type="EMBL" id="ACM20276.1"/>
    </source>
</evidence>
<gene>
    <name evidence="2" type="ordered locus">Geob_1919</name>
</gene>
<dbReference type="eggNOG" id="COG0366">
    <property type="taxonomic scope" value="Bacteria"/>
</dbReference>
<protein>
    <submittedName>
        <fullName evidence="2">Glycoside hydrolase, putative</fullName>
    </submittedName>
</protein>